<dbReference type="InterPro" id="IPR001547">
    <property type="entry name" value="Glyco_hydro_5"/>
</dbReference>
<dbReference type="GO" id="GO:0004553">
    <property type="term" value="F:hydrolase activity, hydrolyzing O-glycosyl compounds"/>
    <property type="evidence" value="ECO:0007669"/>
    <property type="project" value="InterPro"/>
</dbReference>
<sequence length="705" mass="81651">MKIAPRPWNERGHADHGWLYTYHTFSFASYWSPEHESFGPLRVINEDRVAPGTGFGAHSHAEFLIWSYIVRGELEHKDSMGNLERLRRGDVQFTSAGTGIRHSEFNRNRDDEVHFLQIWAKPAVSRLAPAYTTRNFPDELKINRLCRVMESVDRHDGGDGESDPIPLHADVSMSASLLEPGVKVRHQLVADGERKVYAHVVMSGREQPKDGGAAIRIGDKVLREGDGAYVEGLKGPGEVVVESKLTLSMENFITGFPGHEHQHRAAMLKVLGKEKYDFFFDKWLEYFFTDKDAEFFASKGLNCLRIPFNYRHFEDDMNPRVLKESGFKHLDRVVDLCAKHRIYTILDMHTVPGGQHGDWHADNATNYGAFWDYKDHQDRTVWLWEQIASRYKDNTWVAGYNPINEPCDPLHWRLPAFYDRIEAAIRKIDPRHILWLDGNTFAMEWKYFDKKLPNAVYALHDYTMMGFPKGEKFTGSTEQKAKLERQFLRKAEFMYKFETPIWNGEFGPVYANPELDADHAAVNATRYDVLSTQLGIYDKYKIHWSIWLYKDIGVQGMVHTSPRSRWNRTIAPFLVRKRELQLDAWGRHPSKQVEDVVDPLVAWIDRVAPTSAQQYPTPWHTERQITRLINQIWLSTCLQDEFARLFEGMSFEDLDECARSFAFEECVQREGLNRALEEHSAVPELAADWRRPAYKPSDPQEAIGV</sequence>
<gene>
    <name evidence="8" type="ORF">UCDDS831_g05153</name>
</gene>
<evidence type="ECO:0000256" key="1">
    <source>
        <dbReference type="ARBA" id="ARBA00005641"/>
    </source>
</evidence>
<evidence type="ECO:0000259" key="7">
    <source>
        <dbReference type="Pfam" id="PF02678"/>
    </source>
</evidence>
<dbReference type="AlphaFoldDB" id="A0A0G2G871"/>
<protein>
    <submittedName>
        <fullName evidence="8">Putative endoglucanase family 5 glycoside hydrolase</fullName>
    </submittedName>
</protein>
<name>A0A0G2G871_9PEZI</name>
<comment type="similarity">
    <text evidence="2 5">Belongs to the pirin family.</text>
</comment>
<dbReference type="Gene3D" id="2.60.120.10">
    <property type="entry name" value="Jelly Rolls"/>
    <property type="match status" value="2"/>
</dbReference>
<dbReference type="SUPFAM" id="SSF51445">
    <property type="entry name" value="(Trans)glycosidases"/>
    <property type="match status" value="1"/>
</dbReference>
<dbReference type="PANTHER" id="PTHR43212">
    <property type="entry name" value="QUERCETIN 2,3-DIOXYGENASE"/>
    <property type="match status" value="1"/>
</dbReference>
<evidence type="ECO:0000256" key="2">
    <source>
        <dbReference type="ARBA" id="ARBA00008416"/>
    </source>
</evidence>
<dbReference type="GO" id="GO:0000272">
    <property type="term" value="P:polysaccharide catabolic process"/>
    <property type="evidence" value="ECO:0007669"/>
    <property type="project" value="InterPro"/>
</dbReference>
<dbReference type="CDD" id="cd02910">
    <property type="entry name" value="cupin_Yhhw_N"/>
    <property type="match status" value="1"/>
</dbReference>
<feature type="domain" description="Pirin N-terminal" evidence="7">
    <location>
        <begin position="13"/>
        <end position="119"/>
    </location>
</feature>
<reference evidence="8 9" key="1">
    <citation type="submission" date="2015-03" db="EMBL/GenBank/DDBJ databases">
        <authorList>
            <person name="Morales-Cruz A."/>
            <person name="Amrine K.C."/>
            <person name="Cantu D."/>
        </authorList>
    </citation>
    <scope>NUCLEOTIDE SEQUENCE [LARGE SCALE GENOMIC DNA]</scope>
    <source>
        <strain evidence="8">DS831</strain>
    </source>
</reference>
<evidence type="ECO:0000256" key="4">
    <source>
        <dbReference type="ARBA" id="ARBA00023295"/>
    </source>
</evidence>
<dbReference type="InterPro" id="IPR003829">
    <property type="entry name" value="Pirin_N_dom"/>
</dbReference>
<dbReference type="Gene3D" id="3.20.20.80">
    <property type="entry name" value="Glycosidases"/>
    <property type="match status" value="1"/>
</dbReference>
<dbReference type="Proteomes" id="UP000034182">
    <property type="component" value="Unassembled WGS sequence"/>
</dbReference>
<dbReference type="EMBL" id="LAQI01000109">
    <property type="protein sequence ID" value="KKY19868.1"/>
    <property type="molecule type" value="Genomic_DNA"/>
</dbReference>
<organism evidence="8 9">
    <name type="scientific">Diplodia seriata</name>
    <dbReference type="NCBI Taxonomy" id="420778"/>
    <lineage>
        <taxon>Eukaryota</taxon>
        <taxon>Fungi</taxon>
        <taxon>Dikarya</taxon>
        <taxon>Ascomycota</taxon>
        <taxon>Pezizomycotina</taxon>
        <taxon>Dothideomycetes</taxon>
        <taxon>Dothideomycetes incertae sedis</taxon>
        <taxon>Botryosphaeriales</taxon>
        <taxon>Botryosphaeriaceae</taxon>
        <taxon>Diplodia</taxon>
    </lineage>
</organism>
<dbReference type="Pfam" id="PF00150">
    <property type="entry name" value="Cellulase"/>
    <property type="match status" value="1"/>
</dbReference>
<accession>A0A0G2G871</accession>
<evidence type="ECO:0000256" key="3">
    <source>
        <dbReference type="ARBA" id="ARBA00022801"/>
    </source>
</evidence>
<keyword evidence="3 8" id="KW-0378">Hydrolase</keyword>
<dbReference type="InterPro" id="IPR014710">
    <property type="entry name" value="RmlC-like_jellyroll"/>
</dbReference>
<comment type="caution">
    <text evidence="8">The sequence shown here is derived from an EMBL/GenBank/DDBJ whole genome shotgun (WGS) entry which is preliminary data.</text>
</comment>
<evidence type="ECO:0000313" key="8">
    <source>
        <dbReference type="EMBL" id="KKY19868.1"/>
    </source>
</evidence>
<dbReference type="InterPro" id="IPR012093">
    <property type="entry name" value="Pirin"/>
</dbReference>
<evidence type="ECO:0000259" key="6">
    <source>
        <dbReference type="Pfam" id="PF00150"/>
    </source>
</evidence>
<proteinExistence type="inferred from homology"/>
<feature type="domain" description="Glycoside hydrolase family 5" evidence="6">
    <location>
        <begin position="283"/>
        <end position="550"/>
    </location>
</feature>
<dbReference type="PANTHER" id="PTHR43212:SF3">
    <property type="entry name" value="QUERCETIN 2,3-DIOXYGENASE"/>
    <property type="match status" value="1"/>
</dbReference>
<evidence type="ECO:0000256" key="5">
    <source>
        <dbReference type="RuleBase" id="RU003457"/>
    </source>
</evidence>
<dbReference type="SUPFAM" id="SSF51182">
    <property type="entry name" value="RmlC-like cupins"/>
    <property type="match status" value="1"/>
</dbReference>
<dbReference type="InterPro" id="IPR017853">
    <property type="entry name" value="GH"/>
</dbReference>
<dbReference type="FunFam" id="3.20.20.80:FF:000130">
    <property type="entry name" value="Endoglucanase C"/>
    <property type="match status" value="1"/>
</dbReference>
<evidence type="ECO:0000313" key="9">
    <source>
        <dbReference type="Proteomes" id="UP000034182"/>
    </source>
</evidence>
<dbReference type="InterPro" id="IPR011051">
    <property type="entry name" value="RmlC_Cupin_sf"/>
</dbReference>
<keyword evidence="4" id="KW-0326">Glycosidase</keyword>
<comment type="similarity">
    <text evidence="1">Belongs to the glycosyl hydrolase 5 (cellulase A) family.</text>
</comment>
<reference evidence="8 9" key="2">
    <citation type="submission" date="2015-05" db="EMBL/GenBank/DDBJ databases">
        <title>Distinctive expansion of gene families associated with plant cell wall degradation and secondary metabolism in the genomes of grapevine trunk pathogens.</title>
        <authorList>
            <person name="Lawrence D.P."/>
            <person name="Travadon R."/>
            <person name="Rolshausen P.E."/>
            <person name="Baumgartner K."/>
        </authorList>
    </citation>
    <scope>NUCLEOTIDE SEQUENCE [LARGE SCALE GENOMIC DNA]</scope>
    <source>
        <strain evidence="8">DS831</strain>
    </source>
</reference>
<dbReference type="Pfam" id="PF02678">
    <property type="entry name" value="Pirin"/>
    <property type="match status" value="1"/>
</dbReference>